<comment type="caution">
    <text evidence="1">The sequence shown here is derived from an EMBL/GenBank/DDBJ whole genome shotgun (WGS) entry which is preliminary data.</text>
</comment>
<reference evidence="2" key="1">
    <citation type="submission" date="2018-08" db="EMBL/GenBank/DDBJ databases">
        <title>Mucilaginibacter sp. MYSH2.</title>
        <authorList>
            <person name="Seo T."/>
        </authorList>
    </citation>
    <scope>NUCLEOTIDE SEQUENCE [LARGE SCALE GENOMIC DNA]</scope>
    <source>
        <strain evidence="2">KIRAN</strain>
    </source>
</reference>
<name>A0A399SIU4_9BACT</name>
<organism evidence="1 2">
    <name type="scientific">Pontibacter oryzae</name>
    <dbReference type="NCBI Taxonomy" id="2304593"/>
    <lineage>
        <taxon>Bacteria</taxon>
        <taxon>Pseudomonadati</taxon>
        <taxon>Bacteroidota</taxon>
        <taxon>Cytophagia</taxon>
        <taxon>Cytophagales</taxon>
        <taxon>Hymenobacteraceae</taxon>
        <taxon>Pontibacter</taxon>
    </lineage>
</organism>
<accession>A0A399SIU4</accession>
<dbReference type="EMBL" id="QWGE01000001">
    <property type="protein sequence ID" value="RIJ42914.1"/>
    <property type="molecule type" value="Genomic_DNA"/>
</dbReference>
<dbReference type="AlphaFoldDB" id="A0A399SIU4"/>
<proteinExistence type="predicted"/>
<evidence type="ECO:0000313" key="1">
    <source>
        <dbReference type="EMBL" id="RIJ42914.1"/>
    </source>
</evidence>
<dbReference type="Proteomes" id="UP000266005">
    <property type="component" value="Unassembled WGS sequence"/>
</dbReference>
<dbReference type="RefSeq" id="WP_119430796.1">
    <property type="nucleotide sequence ID" value="NZ_QWGE01000001.1"/>
</dbReference>
<evidence type="ECO:0000313" key="2">
    <source>
        <dbReference type="Proteomes" id="UP000266005"/>
    </source>
</evidence>
<keyword evidence="2" id="KW-1185">Reference proteome</keyword>
<gene>
    <name evidence="1" type="ORF">D1627_03480</name>
</gene>
<sequence>MASRKLYGDAQLIAALLKEMQLVEEAAGGWAAVYKGPAAFWMKCYTTAGEQGGGYELLIRLPLPTTSELIGLAILSPFEDEAVAALMRLLDEEAVENKDFREEMLAQIEAQDLEAVSESQKQRLRTILTLADLANPMNKRDVLGKSAEEVKQDAAYFAAISERARQLLQKL</sequence>
<protein>
    <submittedName>
        <fullName evidence="1">Uncharacterized protein</fullName>
    </submittedName>
</protein>
<dbReference type="OrthoDB" id="1438237at2"/>